<comment type="caution">
    <text evidence="5">The sequence shown here is derived from an EMBL/GenBank/DDBJ whole genome shotgun (WGS) entry which is preliminary data.</text>
</comment>
<reference evidence="5 6" key="1">
    <citation type="submission" date="2020-11" db="EMBL/GenBank/DDBJ databases">
        <authorList>
            <person name="Peeters C."/>
        </authorList>
    </citation>
    <scope>NUCLEOTIDE SEQUENCE [LARGE SCALE GENOMIC DNA]</scope>
    <source>
        <strain evidence="5 6">LMG 7974</strain>
    </source>
</reference>
<keyword evidence="2" id="KW-0663">Pyridoxal phosphate</keyword>
<dbReference type="Pfam" id="PF00842">
    <property type="entry name" value="Ala_racemase_C"/>
    <property type="match status" value="1"/>
</dbReference>
<evidence type="ECO:0000313" key="5">
    <source>
        <dbReference type="EMBL" id="CAD7287302.1"/>
    </source>
</evidence>
<name>A0ABM8Q3G5_9BACT</name>
<dbReference type="PRINTS" id="PR00992">
    <property type="entry name" value="ALARACEMASE"/>
</dbReference>
<dbReference type="Pfam" id="PF01168">
    <property type="entry name" value="Ala_racemase_N"/>
    <property type="match status" value="1"/>
</dbReference>
<sequence>MSIIRLNKAAYIHNLTKILDKVGDKNRVILILKDNAYGHGASIISDVASELGFGFCAVKNEIEASEMVNKFSKILILSHIVNGDENSKYIYTINDMDAIKNIKSGTKIHLAIDTLMHRNGIGVDEILTALNLVKKRSLILDGAFTHFRSASELNADYFVQKQNFANAKILIKKWADENGLKTPMFHSHNSAGFERVHKLHDESVRVGMVQFGYTQFDENFDLKPVLSLYAHRLSKRLLRAGQSVGYGAKYTATNDINIATYDLGYADGLFRYDGYKELILANQNKILGTMSMDSFSTLDVGDEVCVFDDARVWAKYFNTIEYEILVKLSKDIRRVWV</sequence>
<dbReference type="GO" id="GO:0008784">
    <property type="term" value="F:alanine racemase activity"/>
    <property type="evidence" value="ECO:0007669"/>
    <property type="project" value="UniProtKB-EC"/>
</dbReference>
<dbReference type="PANTHER" id="PTHR30511">
    <property type="entry name" value="ALANINE RACEMASE"/>
    <property type="match status" value="1"/>
</dbReference>
<dbReference type="PANTHER" id="PTHR30511:SF0">
    <property type="entry name" value="ALANINE RACEMASE, CATABOLIC-RELATED"/>
    <property type="match status" value="1"/>
</dbReference>
<dbReference type="Gene3D" id="3.20.20.10">
    <property type="entry name" value="Alanine racemase"/>
    <property type="match status" value="1"/>
</dbReference>
<dbReference type="InterPro" id="IPR009006">
    <property type="entry name" value="Ala_racemase/Decarboxylase_C"/>
</dbReference>
<dbReference type="InterPro" id="IPR029066">
    <property type="entry name" value="PLP-binding_barrel"/>
</dbReference>
<feature type="domain" description="Alanine racemase C-terminal" evidence="4">
    <location>
        <begin position="225"/>
        <end position="337"/>
    </location>
</feature>
<dbReference type="PROSITE" id="PS00395">
    <property type="entry name" value="ALANINE_RACEMASE"/>
    <property type="match status" value="1"/>
</dbReference>
<evidence type="ECO:0000256" key="3">
    <source>
        <dbReference type="ARBA" id="ARBA00023235"/>
    </source>
</evidence>
<accession>A0ABM8Q3G5</accession>
<dbReference type="RefSeq" id="WP_229932056.1">
    <property type="nucleotide sequence ID" value="NZ_CAJHOF010000002.1"/>
</dbReference>
<keyword evidence="6" id="KW-1185">Reference proteome</keyword>
<dbReference type="SUPFAM" id="SSF51419">
    <property type="entry name" value="PLP-binding barrel"/>
    <property type="match status" value="1"/>
</dbReference>
<proteinExistence type="predicted"/>
<evidence type="ECO:0000256" key="2">
    <source>
        <dbReference type="ARBA" id="ARBA00022898"/>
    </source>
</evidence>
<dbReference type="SMART" id="SM01005">
    <property type="entry name" value="Ala_racemase_C"/>
    <property type="match status" value="1"/>
</dbReference>
<dbReference type="EC" id="5.1.1.1" evidence="5"/>
<comment type="cofactor">
    <cofactor evidence="1">
        <name>pyridoxal 5'-phosphate</name>
        <dbReference type="ChEBI" id="CHEBI:597326"/>
    </cofactor>
</comment>
<dbReference type="SUPFAM" id="SSF50621">
    <property type="entry name" value="Alanine racemase C-terminal domain-like"/>
    <property type="match status" value="1"/>
</dbReference>
<dbReference type="Proteomes" id="UP000789803">
    <property type="component" value="Unassembled WGS sequence"/>
</dbReference>
<protein>
    <submittedName>
        <fullName evidence="5">Alanine racemase</fullName>
        <ecNumber evidence="5">5.1.1.1</ecNumber>
    </submittedName>
</protein>
<organism evidence="5 6">
    <name type="scientific">Campylobacter majalis</name>
    <dbReference type="NCBI Taxonomy" id="2790656"/>
    <lineage>
        <taxon>Bacteria</taxon>
        <taxon>Pseudomonadati</taxon>
        <taxon>Campylobacterota</taxon>
        <taxon>Epsilonproteobacteria</taxon>
        <taxon>Campylobacterales</taxon>
        <taxon>Campylobacteraceae</taxon>
        <taxon>Campylobacter</taxon>
    </lineage>
</organism>
<evidence type="ECO:0000259" key="4">
    <source>
        <dbReference type="SMART" id="SM01005"/>
    </source>
</evidence>
<dbReference type="EMBL" id="CAJHOF010000002">
    <property type="protein sequence ID" value="CAD7287302.1"/>
    <property type="molecule type" value="Genomic_DNA"/>
</dbReference>
<evidence type="ECO:0000256" key="1">
    <source>
        <dbReference type="ARBA" id="ARBA00001933"/>
    </source>
</evidence>
<dbReference type="InterPro" id="IPR020622">
    <property type="entry name" value="Ala_racemase_pyridoxalP-BS"/>
</dbReference>
<dbReference type="Gene3D" id="2.40.37.10">
    <property type="entry name" value="Lyase, Ornithine Decarboxylase, Chain A, domain 1"/>
    <property type="match status" value="1"/>
</dbReference>
<keyword evidence="3 5" id="KW-0413">Isomerase</keyword>
<dbReference type="InterPro" id="IPR000821">
    <property type="entry name" value="Ala_racemase"/>
</dbReference>
<dbReference type="NCBIfam" id="NF000791">
    <property type="entry name" value="PRK00053.2-2"/>
    <property type="match status" value="1"/>
</dbReference>
<dbReference type="InterPro" id="IPR001608">
    <property type="entry name" value="Ala_racemase_N"/>
</dbReference>
<evidence type="ECO:0000313" key="6">
    <source>
        <dbReference type="Proteomes" id="UP000789803"/>
    </source>
</evidence>
<dbReference type="InterPro" id="IPR011079">
    <property type="entry name" value="Ala_racemase_C"/>
</dbReference>
<gene>
    <name evidence="5" type="primary">alr</name>
    <name evidence="5" type="ORF">LMG7974_00228</name>
</gene>